<proteinExistence type="predicted"/>
<sequence length="88" mass="10357">MDTLSVWFTKADHKTIDYLFHELEFLPTPNPPTESQPWKAKASHLCIEDLYDVAYEFYFKGATLESWSLEYSVKGPAKDYTIKSVYRR</sequence>
<dbReference type="Pfam" id="PF19834">
    <property type="entry name" value="DUF6314"/>
    <property type="match status" value="1"/>
</dbReference>
<evidence type="ECO:0000259" key="1">
    <source>
        <dbReference type="Pfam" id="PF19834"/>
    </source>
</evidence>
<evidence type="ECO:0000313" key="2">
    <source>
        <dbReference type="EMBL" id="KAF4627547.1"/>
    </source>
</evidence>
<dbReference type="OrthoDB" id="66881at2759"/>
<feature type="domain" description="DUF6314" evidence="1">
    <location>
        <begin position="3"/>
        <end position="88"/>
    </location>
</feature>
<dbReference type="Proteomes" id="UP000566819">
    <property type="component" value="Unassembled WGS sequence"/>
</dbReference>
<gene>
    <name evidence="2" type="ORF">G7Y89_g10602</name>
</gene>
<organism evidence="2 3">
    <name type="scientific">Cudoniella acicularis</name>
    <dbReference type="NCBI Taxonomy" id="354080"/>
    <lineage>
        <taxon>Eukaryota</taxon>
        <taxon>Fungi</taxon>
        <taxon>Dikarya</taxon>
        <taxon>Ascomycota</taxon>
        <taxon>Pezizomycotina</taxon>
        <taxon>Leotiomycetes</taxon>
        <taxon>Helotiales</taxon>
        <taxon>Tricladiaceae</taxon>
        <taxon>Cudoniella</taxon>
    </lineage>
</organism>
<name>A0A8H4RG42_9HELO</name>
<comment type="caution">
    <text evidence="2">The sequence shown here is derived from an EMBL/GenBank/DDBJ whole genome shotgun (WGS) entry which is preliminary data.</text>
</comment>
<dbReference type="InterPro" id="IPR045632">
    <property type="entry name" value="DUF6314"/>
</dbReference>
<keyword evidence="3" id="KW-1185">Reference proteome</keyword>
<accession>A0A8H4RG42</accession>
<dbReference type="EMBL" id="JAAMPI010000950">
    <property type="protein sequence ID" value="KAF4627547.1"/>
    <property type="molecule type" value="Genomic_DNA"/>
</dbReference>
<protein>
    <recommendedName>
        <fullName evidence="1">DUF6314 domain-containing protein</fullName>
    </recommendedName>
</protein>
<dbReference type="AlphaFoldDB" id="A0A8H4RG42"/>
<reference evidence="2 3" key="1">
    <citation type="submission" date="2020-03" db="EMBL/GenBank/DDBJ databases">
        <title>Draft Genome Sequence of Cudoniella acicularis.</title>
        <authorList>
            <person name="Buettner E."/>
            <person name="Kellner H."/>
        </authorList>
    </citation>
    <scope>NUCLEOTIDE SEQUENCE [LARGE SCALE GENOMIC DNA]</scope>
    <source>
        <strain evidence="2 3">DSM 108380</strain>
    </source>
</reference>
<evidence type="ECO:0000313" key="3">
    <source>
        <dbReference type="Proteomes" id="UP000566819"/>
    </source>
</evidence>